<dbReference type="EMBL" id="LAZR01025660">
    <property type="protein sequence ID" value="KKL71205.1"/>
    <property type="molecule type" value="Genomic_DNA"/>
</dbReference>
<proteinExistence type="predicted"/>
<sequence>MTNKSFITTNTQLQELAREAKANWLFDEDTDPDGKIAQGLEVALSGNVDDAEVTDVFQKDNFPKRSDRWDALEDWAKRLA</sequence>
<organism evidence="1">
    <name type="scientific">marine sediment metagenome</name>
    <dbReference type="NCBI Taxonomy" id="412755"/>
    <lineage>
        <taxon>unclassified sequences</taxon>
        <taxon>metagenomes</taxon>
        <taxon>ecological metagenomes</taxon>
    </lineage>
</organism>
<protein>
    <submittedName>
        <fullName evidence="1">Uncharacterized protein</fullName>
    </submittedName>
</protein>
<reference evidence="1" key="1">
    <citation type="journal article" date="2015" name="Nature">
        <title>Complex archaea that bridge the gap between prokaryotes and eukaryotes.</title>
        <authorList>
            <person name="Spang A."/>
            <person name="Saw J.H."/>
            <person name="Jorgensen S.L."/>
            <person name="Zaremba-Niedzwiedzka K."/>
            <person name="Martijn J."/>
            <person name="Lind A.E."/>
            <person name="van Eijk R."/>
            <person name="Schleper C."/>
            <person name="Guy L."/>
            <person name="Ettema T.J."/>
        </authorList>
    </citation>
    <scope>NUCLEOTIDE SEQUENCE</scope>
</reference>
<dbReference type="AlphaFoldDB" id="A0A0F9GP73"/>
<name>A0A0F9GP73_9ZZZZ</name>
<gene>
    <name evidence="1" type="ORF">LCGC14_2097230</name>
</gene>
<evidence type="ECO:0000313" key="1">
    <source>
        <dbReference type="EMBL" id="KKL71205.1"/>
    </source>
</evidence>
<accession>A0A0F9GP73</accession>
<comment type="caution">
    <text evidence="1">The sequence shown here is derived from an EMBL/GenBank/DDBJ whole genome shotgun (WGS) entry which is preliminary data.</text>
</comment>